<name>A0ABN9A0E6_RANTA</name>
<proteinExistence type="predicted"/>
<protein>
    <submittedName>
        <fullName evidence="2">Uncharacterized protein</fullName>
    </submittedName>
</protein>
<evidence type="ECO:0000256" key="1">
    <source>
        <dbReference type="SAM" id="MobiDB-lite"/>
    </source>
</evidence>
<accession>A0ABN9A0E6</accession>
<feature type="region of interest" description="Disordered" evidence="1">
    <location>
        <begin position="62"/>
        <end position="93"/>
    </location>
</feature>
<organism evidence="2 3">
    <name type="scientific">Rangifer tarandus platyrhynchus</name>
    <name type="common">Svalbard reindeer</name>
    <dbReference type="NCBI Taxonomy" id="3082113"/>
    <lineage>
        <taxon>Eukaryota</taxon>
        <taxon>Metazoa</taxon>
        <taxon>Chordata</taxon>
        <taxon>Craniata</taxon>
        <taxon>Vertebrata</taxon>
        <taxon>Euteleostomi</taxon>
        <taxon>Mammalia</taxon>
        <taxon>Eutheria</taxon>
        <taxon>Laurasiatheria</taxon>
        <taxon>Artiodactyla</taxon>
        <taxon>Ruminantia</taxon>
        <taxon>Pecora</taxon>
        <taxon>Cervidae</taxon>
        <taxon>Odocoileinae</taxon>
        <taxon>Rangifer</taxon>
    </lineage>
</organism>
<evidence type="ECO:0000313" key="3">
    <source>
        <dbReference type="Proteomes" id="UP001176941"/>
    </source>
</evidence>
<keyword evidence="3" id="KW-1185">Reference proteome</keyword>
<reference evidence="2" key="1">
    <citation type="submission" date="2023-04" db="EMBL/GenBank/DDBJ databases">
        <authorList>
            <consortium name="ELIXIR-Norway"/>
        </authorList>
    </citation>
    <scope>NUCLEOTIDE SEQUENCE [LARGE SCALE GENOMIC DNA]</scope>
</reference>
<dbReference type="EMBL" id="OX459944">
    <property type="protein sequence ID" value="CAI9178731.1"/>
    <property type="molecule type" value="Genomic_DNA"/>
</dbReference>
<gene>
    <name evidence="2" type="ORF">MRATA1EN1_LOCUS27693</name>
</gene>
<sequence>MRTHLVLQATSLKCPSLHLWHLGRLHDLHPRTLLSHPQTWPVLRPQARVLPAYLVGSGVQEEEEAGVGGVLRPDGKRQVSESIVGSASPAKAE</sequence>
<evidence type="ECO:0000313" key="2">
    <source>
        <dbReference type="EMBL" id="CAI9178731.1"/>
    </source>
</evidence>
<dbReference type="Proteomes" id="UP001176941">
    <property type="component" value="Chromosome 8"/>
</dbReference>